<gene>
    <name evidence="2" type="ORF">SLEP1_g6277</name>
</gene>
<accession>A0AAV5I2V3</accession>
<organism evidence="2 3">
    <name type="scientific">Rubroshorea leprosula</name>
    <dbReference type="NCBI Taxonomy" id="152421"/>
    <lineage>
        <taxon>Eukaryota</taxon>
        <taxon>Viridiplantae</taxon>
        <taxon>Streptophyta</taxon>
        <taxon>Embryophyta</taxon>
        <taxon>Tracheophyta</taxon>
        <taxon>Spermatophyta</taxon>
        <taxon>Magnoliopsida</taxon>
        <taxon>eudicotyledons</taxon>
        <taxon>Gunneridae</taxon>
        <taxon>Pentapetalae</taxon>
        <taxon>rosids</taxon>
        <taxon>malvids</taxon>
        <taxon>Malvales</taxon>
        <taxon>Dipterocarpaceae</taxon>
        <taxon>Rubroshorea</taxon>
    </lineage>
</organism>
<keyword evidence="1" id="KW-0812">Transmembrane</keyword>
<sequence length="280" mass="32501">MMDSSDNFTTKPKYRAIALVATPILIAGGVYIAWNYAGRLWKKQEKPTEPRPMFARCKQEKPTEPRPMFARCKQEKPTEPRPMFARCVSLATLHGGSLALERLLEYHGNRANEEELETALSQFKSLVKQEKPNFKELQRLLVKLEMTGKEDEAVTLLENELAKSRGRNESHEAYEIEMLLVEMLIYKGDFKKASECKCLKESKISDARRPLYNAIIQMLLKKDAEAKVYWEEFKEARTHLLTPQITEEHEHFYKLVTDFAEFTNVVKGLDNEIQKARENQ</sequence>
<evidence type="ECO:0000256" key="1">
    <source>
        <dbReference type="SAM" id="Phobius"/>
    </source>
</evidence>
<evidence type="ECO:0000313" key="2">
    <source>
        <dbReference type="EMBL" id="GKU92566.1"/>
    </source>
</evidence>
<keyword evidence="1" id="KW-0472">Membrane</keyword>
<dbReference type="AlphaFoldDB" id="A0AAV5I2V3"/>
<name>A0AAV5I2V3_9ROSI</name>
<comment type="caution">
    <text evidence="2">The sequence shown here is derived from an EMBL/GenBank/DDBJ whole genome shotgun (WGS) entry which is preliminary data.</text>
</comment>
<reference evidence="2 3" key="1">
    <citation type="journal article" date="2021" name="Commun. Biol.">
        <title>The genome of Shorea leprosula (Dipterocarpaceae) highlights the ecological relevance of drought in aseasonal tropical rainforests.</title>
        <authorList>
            <person name="Ng K.K.S."/>
            <person name="Kobayashi M.J."/>
            <person name="Fawcett J.A."/>
            <person name="Hatakeyama M."/>
            <person name="Paape T."/>
            <person name="Ng C.H."/>
            <person name="Ang C.C."/>
            <person name="Tnah L.H."/>
            <person name="Lee C.T."/>
            <person name="Nishiyama T."/>
            <person name="Sese J."/>
            <person name="O'Brien M.J."/>
            <person name="Copetti D."/>
            <person name="Mohd Noor M.I."/>
            <person name="Ong R.C."/>
            <person name="Putra M."/>
            <person name="Sireger I.Z."/>
            <person name="Indrioko S."/>
            <person name="Kosugi Y."/>
            <person name="Izuno A."/>
            <person name="Isagi Y."/>
            <person name="Lee S.L."/>
            <person name="Shimizu K.K."/>
        </authorList>
    </citation>
    <scope>NUCLEOTIDE SEQUENCE [LARGE SCALE GENOMIC DNA]</scope>
    <source>
        <strain evidence="2">214</strain>
    </source>
</reference>
<evidence type="ECO:0000313" key="3">
    <source>
        <dbReference type="Proteomes" id="UP001054252"/>
    </source>
</evidence>
<keyword evidence="3" id="KW-1185">Reference proteome</keyword>
<protein>
    <submittedName>
        <fullName evidence="2">Uncharacterized protein</fullName>
    </submittedName>
</protein>
<dbReference type="EMBL" id="BPVZ01000006">
    <property type="protein sequence ID" value="GKU92566.1"/>
    <property type="molecule type" value="Genomic_DNA"/>
</dbReference>
<dbReference type="PANTHER" id="PTHR36350:SF3">
    <property type="entry name" value="TRANSMEMBRANE PROTEIN"/>
    <property type="match status" value="1"/>
</dbReference>
<feature type="transmembrane region" description="Helical" evidence="1">
    <location>
        <begin position="16"/>
        <end position="37"/>
    </location>
</feature>
<proteinExistence type="predicted"/>
<dbReference type="PANTHER" id="PTHR36350">
    <property type="entry name" value="TRANSMEMBRANE PROTEIN"/>
    <property type="match status" value="1"/>
</dbReference>
<dbReference type="Proteomes" id="UP001054252">
    <property type="component" value="Unassembled WGS sequence"/>
</dbReference>
<keyword evidence="1" id="KW-1133">Transmembrane helix</keyword>